<proteinExistence type="predicted"/>
<accession>A0A9P1GGR5</accession>
<dbReference type="AlphaFoldDB" id="A0A9P1GGR5"/>
<protein>
    <submittedName>
        <fullName evidence="1">Uncharacterized protein</fullName>
    </submittedName>
</protein>
<name>A0A9P1GGR5_9DINO</name>
<evidence type="ECO:0000313" key="3">
    <source>
        <dbReference type="Proteomes" id="UP001152797"/>
    </source>
</evidence>
<reference evidence="2 3" key="2">
    <citation type="submission" date="2024-05" db="EMBL/GenBank/DDBJ databases">
        <authorList>
            <person name="Chen Y."/>
            <person name="Shah S."/>
            <person name="Dougan E. K."/>
            <person name="Thang M."/>
            <person name="Chan C."/>
        </authorList>
    </citation>
    <scope>NUCLEOTIDE SEQUENCE [LARGE SCALE GENOMIC DNA]</scope>
</reference>
<reference evidence="1" key="1">
    <citation type="submission" date="2022-10" db="EMBL/GenBank/DDBJ databases">
        <authorList>
            <person name="Chen Y."/>
            <person name="Dougan E. K."/>
            <person name="Chan C."/>
            <person name="Rhodes N."/>
            <person name="Thang M."/>
        </authorList>
    </citation>
    <scope>NUCLEOTIDE SEQUENCE</scope>
</reference>
<dbReference type="EMBL" id="CAMXCT030005523">
    <property type="protein sequence ID" value="CAL4799865.1"/>
    <property type="molecule type" value="Genomic_DNA"/>
</dbReference>
<evidence type="ECO:0000313" key="1">
    <source>
        <dbReference type="EMBL" id="CAI4012553.1"/>
    </source>
</evidence>
<dbReference type="Proteomes" id="UP001152797">
    <property type="component" value="Unassembled WGS sequence"/>
</dbReference>
<dbReference type="EMBL" id="CAMXCT020005523">
    <property type="protein sequence ID" value="CAL1165928.1"/>
    <property type="molecule type" value="Genomic_DNA"/>
</dbReference>
<keyword evidence="3" id="KW-1185">Reference proteome</keyword>
<organism evidence="1">
    <name type="scientific">Cladocopium goreaui</name>
    <dbReference type="NCBI Taxonomy" id="2562237"/>
    <lineage>
        <taxon>Eukaryota</taxon>
        <taxon>Sar</taxon>
        <taxon>Alveolata</taxon>
        <taxon>Dinophyceae</taxon>
        <taxon>Suessiales</taxon>
        <taxon>Symbiodiniaceae</taxon>
        <taxon>Cladocopium</taxon>
    </lineage>
</organism>
<comment type="caution">
    <text evidence="1">The sequence shown here is derived from an EMBL/GenBank/DDBJ whole genome shotgun (WGS) entry which is preliminary data.</text>
</comment>
<sequence length="105" mass="11410">MALKSLVSNLVADGQHSHDGHSTCLADGHHGHAFGPMASSFTAFFPDAVAPHHSDHFLPSIAPETVHQGDAAHLDQFDQSLLATRRPKTYVSFHKEEGEEKKEGE</sequence>
<evidence type="ECO:0000313" key="2">
    <source>
        <dbReference type="EMBL" id="CAL4799865.1"/>
    </source>
</evidence>
<gene>
    <name evidence="1" type="ORF">C1SCF055_LOCUS37603</name>
</gene>
<dbReference type="EMBL" id="CAMXCT010005523">
    <property type="protein sequence ID" value="CAI4012553.1"/>
    <property type="molecule type" value="Genomic_DNA"/>
</dbReference>